<organism evidence="2 3">
    <name type="scientific">Aureobasidium pullulans</name>
    <name type="common">Black yeast</name>
    <name type="synonym">Pullularia pullulans</name>
    <dbReference type="NCBI Taxonomy" id="5580"/>
    <lineage>
        <taxon>Eukaryota</taxon>
        <taxon>Fungi</taxon>
        <taxon>Dikarya</taxon>
        <taxon>Ascomycota</taxon>
        <taxon>Pezizomycotina</taxon>
        <taxon>Dothideomycetes</taxon>
        <taxon>Dothideomycetidae</taxon>
        <taxon>Dothideales</taxon>
        <taxon>Saccotheciaceae</taxon>
        <taxon>Aureobasidium</taxon>
    </lineage>
</organism>
<dbReference type="EMBL" id="QZAR01000269">
    <property type="protein sequence ID" value="THW83603.1"/>
    <property type="molecule type" value="Genomic_DNA"/>
</dbReference>
<feature type="coiled-coil region" evidence="1">
    <location>
        <begin position="223"/>
        <end position="257"/>
    </location>
</feature>
<evidence type="ECO:0000313" key="2">
    <source>
        <dbReference type="EMBL" id="THW83603.1"/>
    </source>
</evidence>
<gene>
    <name evidence="2" type="ORF">D6D15_09463</name>
</gene>
<dbReference type="AlphaFoldDB" id="A0A4S9AVQ6"/>
<reference evidence="2 3" key="1">
    <citation type="submission" date="2018-10" db="EMBL/GenBank/DDBJ databases">
        <title>Fifty Aureobasidium pullulans genomes reveal a recombining polyextremotolerant generalist.</title>
        <authorList>
            <person name="Gostincar C."/>
            <person name="Turk M."/>
            <person name="Zajc J."/>
            <person name="Gunde-Cimerman N."/>
        </authorList>
    </citation>
    <scope>NUCLEOTIDE SEQUENCE [LARGE SCALE GENOMIC DNA]</scope>
    <source>
        <strain evidence="2 3">EXF-10507</strain>
    </source>
</reference>
<comment type="caution">
    <text evidence="2">The sequence shown here is derived from an EMBL/GenBank/DDBJ whole genome shotgun (WGS) entry which is preliminary data.</text>
</comment>
<dbReference type="Proteomes" id="UP000304928">
    <property type="component" value="Unassembled WGS sequence"/>
</dbReference>
<evidence type="ECO:0000313" key="3">
    <source>
        <dbReference type="Proteomes" id="UP000304928"/>
    </source>
</evidence>
<accession>A0A4S9AVQ6</accession>
<name>A0A4S9AVQ6_AURPU</name>
<keyword evidence="1" id="KW-0175">Coiled coil</keyword>
<proteinExistence type="predicted"/>
<sequence length="263" mass="29429">MVGRIDPISNDYVPGGEYCDVPGTNLDSGCWALAMGMANEMQCRQRIKALPDGIVSRYFVILKSIYEGITWLPKHPHTPPPGSHLSDIIDSWNDRYRDKYRLFQDVGRQITPLTKELNPKQQTVLVRCVNDRWQPCGYFEKPETIIAPLPKPVVTARRIEADPTILKPQPVPQLQVHASTVSGDQNNVDDSEKTANKILKTAASIETTATELHTTSAKLVPAIEKLTEALEKYGQREEDLQTAIEKLTAAVEEATLAEHQRPH</sequence>
<evidence type="ECO:0000256" key="1">
    <source>
        <dbReference type="SAM" id="Coils"/>
    </source>
</evidence>
<protein>
    <submittedName>
        <fullName evidence="2">Uncharacterized protein</fullName>
    </submittedName>
</protein>